<keyword evidence="3" id="KW-0597">Phosphoprotein</keyword>
<feature type="domain" description="HAMP" evidence="8">
    <location>
        <begin position="327"/>
        <end position="379"/>
    </location>
</feature>
<proteinExistence type="predicted"/>
<sequence length="602" mass="69822">MIWSIRKKLIIFLLLATVIPFTISNILTYHYTKESVRERFITTNADVMKNGSNDLTNYLTDIAQTSSRLYGYHPFIKVLQEGVISDIGNNQQEINRTLLYLYNMKPEIEQIHLYIQKGHDSFTIYNAKVSSRGKYEEVYKHPYYSRLKEGTSYFNIEPTHPIYSYNHLSTISEKNHENVLSFHELINEIPTDRVLGFLSIDVNLSHLSSISNRLFEQSSQDFYLMNDDGTIVYSSDPAQMGEKNKAGWFQQVKRAKSGTHSMDWKDKDFSGVMMYNHLSGKFKDWYVVKQVPYESLYADARKTALINILIGMISLVFVILATMLVSIKFTSPIKVLIKNMKRVEQGKFEVDFKSLGNDEFGTLGKHFTSMVETINDLIEREYKLEIENKSTQLRVLQSQVNPHFLYNTLQSIGTLALRHKVISIYTLLTSLSNIMRYSMNMREDTVLLSQEVQHVKSYLQLQKQRFDKRFEYDLLIDDEALGVRMPKMILQPLVENSFKHGLEQTTKPMKIEVKAYLYSEKRIRIVIQDTGKGMTQKEQNELQKALQMEAKAGQQIGLKNTYDRLKLYYGDEAVMEVKGEPNEGFIVLIDIPLKIDKEVNSV</sequence>
<dbReference type="Proteomes" id="UP000037558">
    <property type="component" value="Unassembled WGS sequence"/>
</dbReference>
<evidence type="ECO:0000256" key="6">
    <source>
        <dbReference type="ARBA" id="ARBA00023136"/>
    </source>
</evidence>
<evidence type="ECO:0000256" key="5">
    <source>
        <dbReference type="ARBA" id="ARBA00022777"/>
    </source>
</evidence>
<protein>
    <submittedName>
        <fullName evidence="9">Histidine kinase</fullName>
    </submittedName>
</protein>
<dbReference type="CDD" id="cd06225">
    <property type="entry name" value="HAMP"/>
    <property type="match status" value="1"/>
</dbReference>
<evidence type="ECO:0000313" key="10">
    <source>
        <dbReference type="Proteomes" id="UP000037558"/>
    </source>
</evidence>
<dbReference type="GO" id="GO:0000155">
    <property type="term" value="F:phosphorelay sensor kinase activity"/>
    <property type="evidence" value="ECO:0007669"/>
    <property type="project" value="InterPro"/>
</dbReference>
<dbReference type="EMBL" id="LILC01000002">
    <property type="protein sequence ID" value="KOO50234.1"/>
    <property type="molecule type" value="Genomic_DNA"/>
</dbReference>
<dbReference type="PATRIC" id="fig|284581.3.peg.276"/>
<evidence type="ECO:0000313" key="9">
    <source>
        <dbReference type="EMBL" id="KOO50234.1"/>
    </source>
</evidence>
<keyword evidence="4" id="KW-0808">Transferase</keyword>
<dbReference type="InterPro" id="IPR050640">
    <property type="entry name" value="Bact_2-comp_sensor_kinase"/>
</dbReference>
<dbReference type="OrthoDB" id="9776552at2"/>
<dbReference type="Gene3D" id="3.30.450.20">
    <property type="entry name" value="PAS domain"/>
    <property type="match status" value="1"/>
</dbReference>
<dbReference type="RefSeq" id="WP_053399379.1">
    <property type="nucleotide sequence ID" value="NZ_LILC01000002.1"/>
</dbReference>
<evidence type="ECO:0000256" key="4">
    <source>
        <dbReference type="ARBA" id="ARBA00022679"/>
    </source>
</evidence>
<dbReference type="Gene3D" id="1.10.8.500">
    <property type="entry name" value="HAMP domain in histidine kinase"/>
    <property type="match status" value="1"/>
</dbReference>
<dbReference type="GO" id="GO:0005886">
    <property type="term" value="C:plasma membrane"/>
    <property type="evidence" value="ECO:0007669"/>
    <property type="project" value="UniProtKB-SubCell"/>
</dbReference>
<evidence type="ECO:0000259" key="8">
    <source>
        <dbReference type="PROSITE" id="PS50885"/>
    </source>
</evidence>
<evidence type="ECO:0000256" key="1">
    <source>
        <dbReference type="ARBA" id="ARBA00004651"/>
    </source>
</evidence>
<keyword evidence="2" id="KW-1003">Cell membrane</keyword>
<dbReference type="PROSITE" id="PS50885">
    <property type="entry name" value="HAMP"/>
    <property type="match status" value="1"/>
</dbReference>
<keyword evidence="6 7" id="KW-0472">Membrane</keyword>
<evidence type="ECO:0000256" key="7">
    <source>
        <dbReference type="SAM" id="Phobius"/>
    </source>
</evidence>
<dbReference type="Pfam" id="PF02518">
    <property type="entry name" value="HATPase_c"/>
    <property type="match status" value="1"/>
</dbReference>
<comment type="caution">
    <text evidence="9">The sequence shown here is derived from an EMBL/GenBank/DDBJ whole genome shotgun (WGS) entry which is preliminary data.</text>
</comment>
<dbReference type="Pfam" id="PF06580">
    <property type="entry name" value="His_kinase"/>
    <property type="match status" value="1"/>
</dbReference>
<dbReference type="SMART" id="SM00304">
    <property type="entry name" value="HAMP"/>
    <property type="match status" value="1"/>
</dbReference>
<keyword evidence="7" id="KW-0812">Transmembrane</keyword>
<dbReference type="InterPro" id="IPR003660">
    <property type="entry name" value="HAMP_dom"/>
</dbReference>
<dbReference type="PANTHER" id="PTHR34220">
    <property type="entry name" value="SENSOR HISTIDINE KINASE YPDA"/>
    <property type="match status" value="1"/>
</dbReference>
<dbReference type="InterPro" id="IPR036890">
    <property type="entry name" value="HATPase_C_sf"/>
</dbReference>
<comment type="subcellular location">
    <subcellularLocation>
        <location evidence="1">Cell membrane</location>
        <topology evidence="1">Multi-pass membrane protein</topology>
    </subcellularLocation>
</comment>
<reference evidence="10" key="1">
    <citation type="submission" date="2015-08" db="EMBL/GenBank/DDBJ databases">
        <title>Fjat-14210 dsm16467.</title>
        <authorList>
            <person name="Liu B."/>
            <person name="Wang J."/>
            <person name="Zhu Y."/>
            <person name="Liu G."/>
            <person name="Chen Q."/>
            <person name="Chen Z."/>
            <person name="Lan J."/>
            <person name="Che J."/>
            <person name="Ge C."/>
            <person name="Shi H."/>
            <person name="Pan Z."/>
            <person name="Liu X."/>
        </authorList>
    </citation>
    <scope>NUCLEOTIDE SEQUENCE [LARGE SCALE GENOMIC DNA]</scope>
    <source>
        <strain evidence="10">DSM 16467</strain>
    </source>
</reference>
<dbReference type="STRING" id="284581.AMD01_00215"/>
<dbReference type="InterPro" id="IPR003594">
    <property type="entry name" value="HATPase_dom"/>
</dbReference>
<keyword evidence="5 9" id="KW-0418">Kinase</keyword>
<feature type="transmembrane region" description="Helical" evidence="7">
    <location>
        <begin position="304"/>
        <end position="327"/>
    </location>
</feature>
<organism evidence="9 10">
    <name type="scientific">Priestia koreensis</name>
    <dbReference type="NCBI Taxonomy" id="284581"/>
    <lineage>
        <taxon>Bacteria</taxon>
        <taxon>Bacillati</taxon>
        <taxon>Bacillota</taxon>
        <taxon>Bacilli</taxon>
        <taxon>Bacillales</taxon>
        <taxon>Bacillaceae</taxon>
        <taxon>Priestia</taxon>
    </lineage>
</organism>
<gene>
    <name evidence="9" type="ORF">AMD01_00215</name>
</gene>
<keyword evidence="10" id="KW-1185">Reference proteome</keyword>
<dbReference type="InterPro" id="IPR010559">
    <property type="entry name" value="Sig_transdc_His_kin_internal"/>
</dbReference>
<dbReference type="Pfam" id="PF00672">
    <property type="entry name" value="HAMP"/>
    <property type="match status" value="1"/>
</dbReference>
<dbReference type="SUPFAM" id="SSF158472">
    <property type="entry name" value="HAMP domain-like"/>
    <property type="match status" value="1"/>
</dbReference>
<dbReference type="PANTHER" id="PTHR34220:SF7">
    <property type="entry name" value="SENSOR HISTIDINE KINASE YPDA"/>
    <property type="match status" value="1"/>
</dbReference>
<evidence type="ECO:0000256" key="2">
    <source>
        <dbReference type="ARBA" id="ARBA00022475"/>
    </source>
</evidence>
<accession>A0A0M0LGQ1</accession>
<dbReference type="SUPFAM" id="SSF55874">
    <property type="entry name" value="ATPase domain of HSP90 chaperone/DNA topoisomerase II/histidine kinase"/>
    <property type="match status" value="1"/>
</dbReference>
<evidence type="ECO:0000256" key="3">
    <source>
        <dbReference type="ARBA" id="ARBA00022553"/>
    </source>
</evidence>
<name>A0A0M0LGQ1_9BACI</name>
<keyword evidence="7" id="KW-1133">Transmembrane helix</keyword>
<dbReference type="AlphaFoldDB" id="A0A0M0LGQ1"/>
<dbReference type="Gene3D" id="3.30.565.10">
    <property type="entry name" value="Histidine kinase-like ATPase, C-terminal domain"/>
    <property type="match status" value="1"/>
</dbReference>